<dbReference type="GO" id="GO:0005737">
    <property type="term" value="C:cytoplasm"/>
    <property type="evidence" value="ECO:0007669"/>
    <property type="project" value="UniProtKB-SubCell"/>
</dbReference>
<feature type="binding site" evidence="6">
    <location>
        <position position="51"/>
    </location>
    <ligand>
        <name>NAD(+)</name>
        <dbReference type="ChEBI" id="CHEBI:57540"/>
    </ligand>
</feature>
<keyword evidence="3 6" id="KW-0521">NADP</keyword>
<protein>
    <recommendedName>
        <fullName evidence="6">NAD kinase</fullName>
        <ecNumber evidence="6">2.7.1.23</ecNumber>
    </recommendedName>
    <alternativeName>
        <fullName evidence="6">ATP-dependent NAD kinase</fullName>
    </alternativeName>
</protein>
<dbReference type="EC" id="2.7.1.23" evidence="6"/>
<evidence type="ECO:0000256" key="2">
    <source>
        <dbReference type="ARBA" id="ARBA00022777"/>
    </source>
</evidence>
<evidence type="ECO:0000313" key="7">
    <source>
        <dbReference type="EMBL" id="RIY03236.1"/>
    </source>
</evidence>
<comment type="function">
    <text evidence="6">Involved in the regulation of the intracellular balance of NAD and NADP, and is a key enzyme in the biosynthesis of NADP. Catalyzes specifically the phosphorylation on 2'-hydroxyl of the adenosine moiety of NAD to yield NADP.</text>
</comment>
<dbReference type="EMBL" id="QYRN01000001">
    <property type="protein sequence ID" value="RIY03236.1"/>
    <property type="molecule type" value="Genomic_DNA"/>
</dbReference>
<evidence type="ECO:0000256" key="6">
    <source>
        <dbReference type="HAMAP-Rule" id="MF_00361"/>
    </source>
</evidence>
<dbReference type="GO" id="GO:0006741">
    <property type="term" value="P:NADP+ biosynthetic process"/>
    <property type="evidence" value="ECO:0007669"/>
    <property type="project" value="UniProtKB-UniRule"/>
</dbReference>
<comment type="similarity">
    <text evidence="6">Belongs to the NAD kinase family.</text>
</comment>
<proteinExistence type="inferred from homology"/>
<dbReference type="InterPro" id="IPR016064">
    <property type="entry name" value="NAD/diacylglycerol_kinase_sf"/>
</dbReference>
<feature type="active site" description="Proton acceptor" evidence="6">
    <location>
        <position position="46"/>
    </location>
</feature>
<dbReference type="RefSeq" id="WP_119537894.1">
    <property type="nucleotide sequence ID" value="NZ_QYRN01000001.1"/>
</dbReference>
<reference evidence="8" key="1">
    <citation type="submission" date="2018-09" db="EMBL/GenBank/DDBJ databases">
        <authorList>
            <person name="Tuo L."/>
        </authorList>
    </citation>
    <scope>NUCLEOTIDE SEQUENCE [LARGE SCALE GENOMIC DNA]</scope>
    <source>
        <strain evidence="8">M2BS4Y-1</strain>
    </source>
</reference>
<dbReference type="GO" id="GO:0019674">
    <property type="term" value="P:NAD+ metabolic process"/>
    <property type="evidence" value="ECO:0007669"/>
    <property type="project" value="InterPro"/>
</dbReference>
<feature type="binding site" evidence="6">
    <location>
        <position position="146"/>
    </location>
    <ligand>
        <name>NAD(+)</name>
        <dbReference type="ChEBI" id="CHEBI:57540"/>
    </ligand>
</feature>
<dbReference type="NCBIfam" id="NF003406">
    <property type="entry name" value="PRK04761.1"/>
    <property type="match status" value="1"/>
</dbReference>
<feature type="binding site" evidence="6">
    <location>
        <begin position="116"/>
        <end position="117"/>
    </location>
    <ligand>
        <name>NAD(+)</name>
        <dbReference type="ChEBI" id="CHEBI:57540"/>
    </ligand>
</feature>
<keyword evidence="2 6" id="KW-0418">Kinase</keyword>
<organism evidence="7 8">
    <name type="scientific">Aureimonas flava</name>
    <dbReference type="NCBI Taxonomy" id="2320271"/>
    <lineage>
        <taxon>Bacteria</taxon>
        <taxon>Pseudomonadati</taxon>
        <taxon>Pseudomonadota</taxon>
        <taxon>Alphaproteobacteria</taxon>
        <taxon>Hyphomicrobiales</taxon>
        <taxon>Aurantimonadaceae</taxon>
        <taxon>Aureimonas</taxon>
    </lineage>
</organism>
<keyword evidence="8" id="KW-1185">Reference proteome</keyword>
<keyword evidence="6" id="KW-0547">Nucleotide-binding</keyword>
<comment type="subcellular location">
    <subcellularLocation>
        <location evidence="6">Cytoplasm</location>
    </subcellularLocation>
</comment>
<dbReference type="GO" id="GO:0003951">
    <property type="term" value="F:NAD+ kinase activity"/>
    <property type="evidence" value="ECO:0007669"/>
    <property type="project" value="UniProtKB-UniRule"/>
</dbReference>
<evidence type="ECO:0000256" key="5">
    <source>
        <dbReference type="ARBA" id="ARBA00047925"/>
    </source>
</evidence>
<dbReference type="GO" id="GO:0051287">
    <property type="term" value="F:NAD binding"/>
    <property type="evidence" value="ECO:0007669"/>
    <property type="project" value="UniProtKB-ARBA"/>
</dbReference>
<comment type="caution">
    <text evidence="6">Lacks conserved residue(s) required for the propagation of feature annotation.</text>
</comment>
<comment type="caution">
    <text evidence="7">The sequence shown here is derived from an EMBL/GenBank/DDBJ whole genome shotgun (WGS) entry which is preliminary data.</text>
</comment>
<dbReference type="SUPFAM" id="SSF111331">
    <property type="entry name" value="NAD kinase/diacylglycerol kinase-like"/>
    <property type="match status" value="1"/>
</dbReference>
<dbReference type="GO" id="GO:0005524">
    <property type="term" value="F:ATP binding"/>
    <property type="evidence" value="ECO:0007669"/>
    <property type="project" value="UniProtKB-KW"/>
</dbReference>
<dbReference type="HAMAP" id="MF_00361">
    <property type="entry name" value="NAD_kinase"/>
    <property type="match status" value="1"/>
</dbReference>
<keyword evidence="4 6" id="KW-0520">NAD</keyword>
<keyword evidence="1 6" id="KW-0808">Transferase</keyword>
<evidence type="ECO:0000313" key="8">
    <source>
        <dbReference type="Proteomes" id="UP000265750"/>
    </source>
</evidence>
<evidence type="ECO:0000256" key="1">
    <source>
        <dbReference type="ARBA" id="ARBA00022679"/>
    </source>
</evidence>
<comment type="catalytic activity">
    <reaction evidence="5 6">
        <text>NAD(+) + ATP = ADP + NADP(+) + H(+)</text>
        <dbReference type="Rhea" id="RHEA:18629"/>
        <dbReference type="ChEBI" id="CHEBI:15378"/>
        <dbReference type="ChEBI" id="CHEBI:30616"/>
        <dbReference type="ChEBI" id="CHEBI:57540"/>
        <dbReference type="ChEBI" id="CHEBI:58349"/>
        <dbReference type="ChEBI" id="CHEBI:456216"/>
        <dbReference type="EC" id="2.7.1.23"/>
    </reaction>
</comment>
<keyword evidence="6" id="KW-0067">ATP-binding</keyword>
<sequence length="257" mass="28412">MLSTSRPIAILASDAPEALEAAERLSALYRTVEPEEADVIVALGGDGFMLHVLHRFMDTGKPIYGMNKGTVGFLMNEYREEGLSERLERAAETVIHPLEMTAVDGDGLPHSALAINEVALFRQSYQAARLKISIDGTARLDELVCDGVLVATPTGSTAYNLSVQGPILPISAPLLALTPVSAFRPRRWRGALLSRHQIVDIEVLEAQKRPVNAVADHREVKSVQSIRIRESSELRSLILFDAEHSWDERILAEMFRY</sequence>
<dbReference type="Pfam" id="PF01513">
    <property type="entry name" value="NAD_kinase"/>
    <property type="match status" value="1"/>
</dbReference>
<keyword evidence="6" id="KW-0963">Cytoplasm</keyword>
<dbReference type="Gene3D" id="3.40.50.10330">
    <property type="entry name" value="Probable inorganic polyphosphate/atp-NAD kinase, domain 1"/>
    <property type="match status" value="1"/>
</dbReference>
<evidence type="ECO:0000256" key="4">
    <source>
        <dbReference type="ARBA" id="ARBA00023027"/>
    </source>
</evidence>
<dbReference type="InterPro" id="IPR002504">
    <property type="entry name" value="NADK"/>
</dbReference>
<accession>A0A3A1WQA2</accession>
<dbReference type="GO" id="GO:0046872">
    <property type="term" value="F:metal ion binding"/>
    <property type="evidence" value="ECO:0007669"/>
    <property type="project" value="UniProtKB-UniRule"/>
</dbReference>
<dbReference type="InterPro" id="IPR017438">
    <property type="entry name" value="ATP-NAD_kinase_N"/>
</dbReference>
<feature type="binding site" evidence="6">
    <location>
        <begin position="157"/>
        <end position="162"/>
    </location>
    <ligand>
        <name>NAD(+)</name>
        <dbReference type="ChEBI" id="CHEBI:57540"/>
    </ligand>
</feature>
<dbReference type="Pfam" id="PF20143">
    <property type="entry name" value="NAD_kinase_C"/>
    <property type="match status" value="1"/>
</dbReference>
<dbReference type="OrthoDB" id="9774737at2"/>
<evidence type="ECO:0000256" key="3">
    <source>
        <dbReference type="ARBA" id="ARBA00022857"/>
    </source>
</evidence>
<dbReference type="AlphaFoldDB" id="A0A3A1WQA2"/>
<dbReference type="Proteomes" id="UP000265750">
    <property type="component" value="Unassembled WGS sequence"/>
</dbReference>
<feature type="binding site" evidence="6">
    <location>
        <begin position="46"/>
        <end position="47"/>
    </location>
    <ligand>
        <name>NAD(+)</name>
        <dbReference type="ChEBI" id="CHEBI:57540"/>
    </ligand>
</feature>
<dbReference type="InterPro" id="IPR017437">
    <property type="entry name" value="ATP-NAD_kinase_PpnK-typ_C"/>
</dbReference>
<dbReference type="PANTHER" id="PTHR20275">
    <property type="entry name" value="NAD KINASE"/>
    <property type="match status" value="1"/>
</dbReference>
<dbReference type="PANTHER" id="PTHR20275:SF0">
    <property type="entry name" value="NAD KINASE"/>
    <property type="match status" value="1"/>
</dbReference>
<comment type="cofactor">
    <cofactor evidence="6">
        <name>a divalent metal cation</name>
        <dbReference type="ChEBI" id="CHEBI:60240"/>
    </cofactor>
</comment>
<dbReference type="Gene3D" id="2.60.200.30">
    <property type="entry name" value="Probable inorganic polyphosphate/atp-NAD kinase, domain 2"/>
    <property type="match status" value="1"/>
</dbReference>
<gene>
    <name evidence="6" type="primary">nadK</name>
    <name evidence="7" type="ORF">D3218_00205</name>
</gene>
<name>A0A3A1WQA2_9HYPH</name>